<gene>
    <name evidence="2" type="ORF">GLYMA_03G100300</name>
</gene>
<dbReference type="PANTHER" id="PTHR32166">
    <property type="entry name" value="OSJNBA0013A04.12 PROTEIN"/>
    <property type="match status" value="1"/>
</dbReference>
<reference evidence="2" key="3">
    <citation type="submission" date="2018-07" db="EMBL/GenBank/DDBJ databases">
        <title>WGS assembly of Glycine max.</title>
        <authorList>
            <person name="Schmutz J."/>
            <person name="Cannon S."/>
            <person name="Schlueter J."/>
            <person name="Ma J."/>
            <person name="Mitros T."/>
            <person name="Nelson W."/>
            <person name="Hyten D."/>
            <person name="Song Q."/>
            <person name="Thelen J."/>
            <person name="Cheng J."/>
            <person name="Xu D."/>
            <person name="Hellsten U."/>
            <person name="May G."/>
            <person name="Yu Y."/>
            <person name="Sakurai T."/>
            <person name="Umezawa T."/>
            <person name="Bhattacharyya M."/>
            <person name="Sandhu D."/>
            <person name="Valliyodan B."/>
            <person name="Lindquist E."/>
            <person name="Peto M."/>
            <person name="Grant D."/>
            <person name="Shu S."/>
            <person name="Goodstein D."/>
            <person name="Barry K."/>
            <person name="Futrell-Griggs M."/>
            <person name="Abernathy B."/>
            <person name="Du J."/>
            <person name="Tian Z."/>
            <person name="Zhu L."/>
            <person name="Gill N."/>
            <person name="Joshi T."/>
            <person name="Libault M."/>
            <person name="Sethuraman A."/>
            <person name="Zhang X."/>
            <person name="Shinozaki K."/>
            <person name="Nguyen H."/>
            <person name="Wing R."/>
            <person name="Cregan P."/>
            <person name="Specht J."/>
            <person name="Grimwood J."/>
            <person name="Rokhsar D."/>
            <person name="Stacey G."/>
            <person name="Shoemaker R."/>
            <person name="Jackson S."/>
        </authorList>
    </citation>
    <scope>NUCLEOTIDE SEQUENCE</scope>
    <source>
        <tissue evidence="2">Callus</tissue>
    </source>
</reference>
<accession>A0A0R0KGZ9</accession>
<dbReference type="InterPro" id="IPR007021">
    <property type="entry name" value="DUF659"/>
</dbReference>
<dbReference type="AlphaFoldDB" id="A0A0R0KGZ9"/>
<dbReference type="Gramene" id="KRH66343">
    <property type="protein sequence ID" value="KRH66343"/>
    <property type="gene ID" value="GLYMA_03G100300"/>
</dbReference>
<organism evidence="2">
    <name type="scientific">Glycine max</name>
    <name type="common">Soybean</name>
    <name type="synonym">Glycine hispida</name>
    <dbReference type="NCBI Taxonomy" id="3847"/>
    <lineage>
        <taxon>Eukaryota</taxon>
        <taxon>Viridiplantae</taxon>
        <taxon>Streptophyta</taxon>
        <taxon>Embryophyta</taxon>
        <taxon>Tracheophyta</taxon>
        <taxon>Spermatophyta</taxon>
        <taxon>Magnoliopsida</taxon>
        <taxon>eudicotyledons</taxon>
        <taxon>Gunneridae</taxon>
        <taxon>Pentapetalae</taxon>
        <taxon>rosids</taxon>
        <taxon>fabids</taxon>
        <taxon>Fabales</taxon>
        <taxon>Fabaceae</taxon>
        <taxon>Papilionoideae</taxon>
        <taxon>50 kb inversion clade</taxon>
        <taxon>NPAAA clade</taxon>
        <taxon>indigoferoid/millettioid clade</taxon>
        <taxon>Phaseoleae</taxon>
        <taxon>Glycine</taxon>
        <taxon>Glycine subgen. Soja</taxon>
    </lineage>
</organism>
<dbReference type="PANTHER" id="PTHR32166:SF81">
    <property type="entry name" value="OS06G0658400 PROTEIN"/>
    <property type="match status" value="1"/>
</dbReference>
<keyword evidence="4" id="KW-1185">Reference proteome</keyword>
<name>A0A0R0KGZ9_SOYBN</name>
<proteinExistence type="predicted"/>
<dbReference type="EMBL" id="CM000836">
    <property type="protein sequence ID" value="KRH66343.1"/>
    <property type="molecule type" value="Genomic_DNA"/>
</dbReference>
<evidence type="ECO:0000313" key="2">
    <source>
        <dbReference type="EMBL" id="KRH66343.1"/>
    </source>
</evidence>
<dbReference type="OMA" id="LMQERTH"/>
<evidence type="ECO:0000313" key="4">
    <source>
        <dbReference type="Proteomes" id="UP000008827"/>
    </source>
</evidence>
<evidence type="ECO:0000313" key="3">
    <source>
        <dbReference type="EnsemblPlants" id="KRH66343"/>
    </source>
</evidence>
<protein>
    <recommendedName>
        <fullName evidence="1">DUF659 domain-containing protein</fullName>
    </recommendedName>
</protein>
<sequence>MASNNSNVGSGSDNFGGDVVASRNGSGSVSSSIPNENAAPYGIMLQNWIKGENLSGYIRPGYNKLCNTLLHQEKTNVELLLQPIKATWKDKRVTIVIDGLRDPTRKSVINFMATCGKGLMFLKAVNYFRQVKDKFFIANLMKEVIDENMEGNEETFELHNWITDIHGDAIQIKNFIMNHDMRLAIFNRFTPLRLLSVADSRFASIIVMLKRFKLIKRGLGAMAISQEWSSYREDDTGKANFVKENIVNDDCLDKVDYIIDFTKPIYDMIQVCDTNRPCLHLVYEMWDSMIEKVKLEIYKKEKLSHSENCPFYDAVYQVLIACWTKSYTSLHCLAHSLNPRYYSDGWLHEDHFRVTPHRDAEISRERMKCFWRLFPSSDNFDKVYDEYDQFSLMTDPFEDPTSLSKRYSSDPINWWANFGVETLHSIFGFRVTWTIDFFLLLRNRLNPSHVEDLVYIHNNLCLLSRNSNQYENEKTKMWDVGCDTFDSMEDVGFLEFAELSLYKPELENGLIPRMLTMLDVVFYLFF</sequence>
<dbReference type="Proteomes" id="UP000008827">
    <property type="component" value="Chromosome 3"/>
</dbReference>
<dbReference type="SUPFAM" id="SSF53098">
    <property type="entry name" value="Ribonuclease H-like"/>
    <property type="match status" value="1"/>
</dbReference>
<feature type="domain" description="DUF659" evidence="1">
    <location>
        <begin position="60"/>
        <end position="147"/>
    </location>
</feature>
<reference evidence="3" key="2">
    <citation type="submission" date="2018-02" db="UniProtKB">
        <authorList>
            <consortium name="EnsemblPlants"/>
        </authorList>
    </citation>
    <scope>IDENTIFICATION</scope>
    <source>
        <strain evidence="3">Williams 82</strain>
    </source>
</reference>
<dbReference type="Pfam" id="PF04937">
    <property type="entry name" value="DUF659"/>
    <property type="match status" value="1"/>
</dbReference>
<dbReference type="EnsemblPlants" id="KRH66343">
    <property type="protein sequence ID" value="KRH66343"/>
    <property type="gene ID" value="GLYMA_03G100300"/>
</dbReference>
<evidence type="ECO:0000259" key="1">
    <source>
        <dbReference type="Pfam" id="PF04937"/>
    </source>
</evidence>
<reference evidence="2 3" key="1">
    <citation type="journal article" date="2010" name="Nature">
        <title>Genome sequence of the palaeopolyploid soybean.</title>
        <authorList>
            <person name="Schmutz J."/>
            <person name="Cannon S.B."/>
            <person name="Schlueter J."/>
            <person name="Ma J."/>
            <person name="Mitros T."/>
            <person name="Nelson W."/>
            <person name="Hyten D.L."/>
            <person name="Song Q."/>
            <person name="Thelen J.J."/>
            <person name="Cheng J."/>
            <person name="Xu D."/>
            <person name="Hellsten U."/>
            <person name="May G.D."/>
            <person name="Yu Y."/>
            <person name="Sakurai T."/>
            <person name="Umezawa T."/>
            <person name="Bhattacharyya M.K."/>
            <person name="Sandhu D."/>
            <person name="Valliyodan B."/>
            <person name="Lindquist E."/>
            <person name="Peto M."/>
            <person name="Grant D."/>
            <person name="Shu S."/>
            <person name="Goodstein D."/>
            <person name="Barry K."/>
            <person name="Futrell-Griggs M."/>
            <person name="Abernathy B."/>
            <person name="Du J."/>
            <person name="Tian Z."/>
            <person name="Zhu L."/>
            <person name="Gill N."/>
            <person name="Joshi T."/>
            <person name="Libault M."/>
            <person name="Sethuraman A."/>
            <person name="Zhang X.-C."/>
            <person name="Shinozaki K."/>
            <person name="Nguyen H.T."/>
            <person name="Wing R.A."/>
            <person name="Cregan P."/>
            <person name="Specht J."/>
            <person name="Grimwood J."/>
            <person name="Rokhsar D."/>
            <person name="Stacey G."/>
            <person name="Shoemaker R.C."/>
            <person name="Jackson S.A."/>
        </authorList>
    </citation>
    <scope>NUCLEOTIDE SEQUENCE</scope>
    <source>
        <strain evidence="3">cv. Williams 82</strain>
        <tissue evidence="2">Callus</tissue>
    </source>
</reference>
<dbReference type="InterPro" id="IPR012337">
    <property type="entry name" value="RNaseH-like_sf"/>
</dbReference>
<dbReference type="InParanoid" id="A0A0R0KGZ9"/>